<gene>
    <name evidence="7" type="ORF">A2368_02995</name>
</gene>
<keyword evidence="4 6" id="KW-1133">Transmembrane helix</keyword>
<dbReference type="GO" id="GO:0022857">
    <property type="term" value="F:transmembrane transporter activity"/>
    <property type="evidence" value="ECO:0007669"/>
    <property type="project" value="InterPro"/>
</dbReference>
<feature type="transmembrane region" description="Helical" evidence="6">
    <location>
        <begin position="47"/>
        <end position="69"/>
    </location>
</feature>
<feature type="transmembrane region" description="Helical" evidence="6">
    <location>
        <begin position="315"/>
        <end position="333"/>
    </location>
</feature>
<sequence length="417" mass="45821">MLKRGVGSLHGRWRGLTVVLFALLLVSLSDAILSDWVPSFLEKSGGGALFMGIVMSSSSMVGLLADLVLPSKLKRYGAGKILLWAMAMNIVFCGVLWWATGWPGWWLLVIAMAVWGIYYEFLMFGSYQWVSSSVAREDRSGSWGLLATGKSFAYFLGPLLGGAIGLAVGDRGILVVAAVLGVAAAIFWRLFGRVRVRHDDAPAADEAEPFIWKEELRRWWILGSRIWPILTVGLVLGLVDATYWSVGAVWGEKMAQQSWLGIWFLPLYTLPSIAMGLVLAMLHIQNHKKKLADISLMLVGVFMVAMWWADSMWMLLGLSLMVGLTTAVAFPMTEAVYSDVIARMGHEKKHLMGLTSSMGSLAYIIGPITAGLLSSKWREGGAMAVVGVMALVLGAWLLAVTPKKLKLPQKEIKEWER</sequence>
<keyword evidence="3 6" id="KW-0812">Transmembrane</keyword>
<name>A0A1F5FKJ4_9BACT</name>
<evidence type="ECO:0008006" key="9">
    <source>
        <dbReference type="Google" id="ProtNLM"/>
    </source>
</evidence>
<dbReference type="PANTHER" id="PTHR23506">
    <property type="entry name" value="GH10249P"/>
    <property type="match status" value="1"/>
</dbReference>
<evidence type="ECO:0000256" key="6">
    <source>
        <dbReference type="SAM" id="Phobius"/>
    </source>
</evidence>
<dbReference type="InterPro" id="IPR050930">
    <property type="entry name" value="MFS_Vesicular_Transporter"/>
</dbReference>
<feature type="transmembrane region" description="Helical" evidence="6">
    <location>
        <begin position="291"/>
        <end position="309"/>
    </location>
</feature>
<dbReference type="PANTHER" id="PTHR23506:SF23">
    <property type="entry name" value="GH10249P"/>
    <property type="match status" value="1"/>
</dbReference>
<evidence type="ECO:0000313" key="7">
    <source>
        <dbReference type="EMBL" id="OGD80143.1"/>
    </source>
</evidence>
<dbReference type="AlphaFoldDB" id="A0A1F5FKJ4"/>
<evidence type="ECO:0000256" key="4">
    <source>
        <dbReference type="ARBA" id="ARBA00022989"/>
    </source>
</evidence>
<evidence type="ECO:0000256" key="3">
    <source>
        <dbReference type="ARBA" id="ARBA00022692"/>
    </source>
</evidence>
<keyword evidence="5 6" id="KW-0472">Membrane</keyword>
<organism evidence="7 8">
    <name type="scientific">Candidatus Collierbacteria bacterium RIFOXYB1_FULL_49_13</name>
    <dbReference type="NCBI Taxonomy" id="1817728"/>
    <lineage>
        <taxon>Bacteria</taxon>
        <taxon>Candidatus Collieribacteriota</taxon>
    </lineage>
</organism>
<feature type="transmembrane region" description="Helical" evidence="6">
    <location>
        <begin position="173"/>
        <end position="191"/>
    </location>
</feature>
<dbReference type="Gene3D" id="1.20.1250.20">
    <property type="entry name" value="MFS general substrate transporter like domains"/>
    <property type="match status" value="2"/>
</dbReference>
<evidence type="ECO:0000313" key="8">
    <source>
        <dbReference type="Proteomes" id="UP000176682"/>
    </source>
</evidence>
<dbReference type="InterPro" id="IPR036259">
    <property type="entry name" value="MFS_trans_sf"/>
</dbReference>
<evidence type="ECO:0000256" key="2">
    <source>
        <dbReference type="ARBA" id="ARBA00022448"/>
    </source>
</evidence>
<proteinExistence type="predicted"/>
<protein>
    <recommendedName>
        <fullName evidence="9">Major facilitator superfamily (MFS) profile domain-containing protein</fullName>
    </recommendedName>
</protein>
<evidence type="ECO:0000256" key="5">
    <source>
        <dbReference type="ARBA" id="ARBA00023136"/>
    </source>
</evidence>
<feature type="transmembrane region" description="Helical" evidence="6">
    <location>
        <begin position="143"/>
        <end position="167"/>
    </location>
</feature>
<feature type="transmembrane region" description="Helical" evidence="6">
    <location>
        <begin position="105"/>
        <end position="122"/>
    </location>
</feature>
<feature type="transmembrane region" description="Helical" evidence="6">
    <location>
        <begin position="81"/>
        <end position="99"/>
    </location>
</feature>
<feature type="transmembrane region" description="Helical" evidence="6">
    <location>
        <begin position="226"/>
        <end position="246"/>
    </location>
</feature>
<dbReference type="Proteomes" id="UP000176682">
    <property type="component" value="Unassembled WGS sequence"/>
</dbReference>
<dbReference type="GO" id="GO:0016020">
    <property type="term" value="C:membrane"/>
    <property type="evidence" value="ECO:0007669"/>
    <property type="project" value="UniProtKB-SubCell"/>
</dbReference>
<feature type="transmembrane region" description="Helical" evidence="6">
    <location>
        <begin position="380"/>
        <end position="400"/>
    </location>
</feature>
<keyword evidence="2" id="KW-0813">Transport</keyword>
<feature type="transmembrane region" description="Helical" evidence="6">
    <location>
        <begin position="354"/>
        <end position="374"/>
    </location>
</feature>
<dbReference type="SUPFAM" id="SSF103473">
    <property type="entry name" value="MFS general substrate transporter"/>
    <property type="match status" value="1"/>
</dbReference>
<accession>A0A1F5FKJ4</accession>
<comment type="subcellular location">
    <subcellularLocation>
        <location evidence="1">Membrane</location>
        <topology evidence="1">Multi-pass membrane protein</topology>
    </subcellularLocation>
</comment>
<dbReference type="EMBL" id="MFAM01000002">
    <property type="protein sequence ID" value="OGD80143.1"/>
    <property type="molecule type" value="Genomic_DNA"/>
</dbReference>
<reference evidence="7 8" key="1">
    <citation type="journal article" date="2016" name="Nat. Commun.">
        <title>Thousands of microbial genomes shed light on interconnected biogeochemical processes in an aquifer system.</title>
        <authorList>
            <person name="Anantharaman K."/>
            <person name="Brown C.T."/>
            <person name="Hug L.A."/>
            <person name="Sharon I."/>
            <person name="Castelle C.J."/>
            <person name="Probst A.J."/>
            <person name="Thomas B.C."/>
            <person name="Singh A."/>
            <person name="Wilkins M.J."/>
            <person name="Karaoz U."/>
            <person name="Brodie E.L."/>
            <person name="Williams K.H."/>
            <person name="Hubbard S.S."/>
            <person name="Banfield J.F."/>
        </authorList>
    </citation>
    <scope>NUCLEOTIDE SEQUENCE [LARGE SCALE GENOMIC DNA]</scope>
</reference>
<dbReference type="Pfam" id="PF07690">
    <property type="entry name" value="MFS_1"/>
    <property type="match status" value="1"/>
</dbReference>
<evidence type="ECO:0000256" key="1">
    <source>
        <dbReference type="ARBA" id="ARBA00004141"/>
    </source>
</evidence>
<feature type="transmembrane region" description="Helical" evidence="6">
    <location>
        <begin position="258"/>
        <end position="279"/>
    </location>
</feature>
<comment type="caution">
    <text evidence="7">The sequence shown here is derived from an EMBL/GenBank/DDBJ whole genome shotgun (WGS) entry which is preliminary data.</text>
</comment>
<dbReference type="InterPro" id="IPR011701">
    <property type="entry name" value="MFS"/>
</dbReference>